<sequence length="282" mass="31875">LPGLCIYRKALMLQSYLERNAPGDVEAAISSDVATDTQGYEFSPAARALADLKFTYVVTCQIYGIQREEQKPEAVDIALLMQRNEALRVAYIDSVETLKDGIVQTEFYSKLVKADINGKDQEIYSIKLPEILNLVKENLKIKTMQFIYSWKCNSNDLHESGLLFLEALKMRNLLEEFHTDMAFVLLPFLVFGNMSSPEVSLLSLICPIKKLALLLYASVFWQNLKGSYALWPSRCFDQSFPYTRGGISKASRVINISEDIMLDSIQHCARGMLLITNHPGKP</sequence>
<dbReference type="Pfam" id="PF02364">
    <property type="entry name" value="Glucan_synthase"/>
    <property type="match status" value="1"/>
</dbReference>
<name>Q8S9F9_VITVI</name>
<dbReference type="GO" id="GO:0000148">
    <property type="term" value="C:1,3-beta-D-glucan synthase complex"/>
    <property type="evidence" value="ECO:0007669"/>
    <property type="project" value="InterPro"/>
</dbReference>
<dbReference type="GO" id="GO:0006075">
    <property type="term" value="P:(1-&gt;3)-beta-D-glucan biosynthetic process"/>
    <property type="evidence" value="ECO:0007669"/>
    <property type="project" value="InterPro"/>
</dbReference>
<feature type="non-terminal residue" evidence="2">
    <location>
        <position position="282"/>
    </location>
</feature>
<dbReference type="PANTHER" id="PTHR12741:SF47">
    <property type="entry name" value="CALLOSE SYNTHASE 9"/>
    <property type="match status" value="1"/>
</dbReference>
<dbReference type="InterPro" id="IPR003440">
    <property type="entry name" value="Glyco_trans_48_dom"/>
</dbReference>
<reference evidence="2" key="1">
    <citation type="thesis" date="2002" institute="Department of Cell Biology" country="University of Freiburg, Freiburg, Germany">
        <title>Untersuchungen zur Wirt-Pathogen Interaktion am beispiel der Weinrebe Vitis vinifera und Plasmopara viticola.</title>
        <authorList>
            <person name="Seibicke T."/>
        </authorList>
    </citation>
    <scope>NUCLEOTIDE SEQUENCE</scope>
</reference>
<dbReference type="PANTHER" id="PTHR12741">
    <property type="entry name" value="LYST-INTERACTING PROTEIN LIP5 DOPAMINE RESPONSIVE PROTEIN DRG-1"/>
    <property type="match status" value="1"/>
</dbReference>
<dbReference type="GO" id="GO:0003843">
    <property type="term" value="F:1,3-beta-D-glucan synthase activity"/>
    <property type="evidence" value="ECO:0007669"/>
    <property type="project" value="InterPro"/>
</dbReference>
<proteinExistence type="evidence at transcript level"/>
<dbReference type="CAZy" id="GT48">
    <property type="family name" value="Glycosyltransferase Family 48"/>
</dbReference>
<accession>Q8S9F9</accession>
<protein>
    <submittedName>
        <fullName evidence="2">Putative callose synthase</fullName>
    </submittedName>
</protein>
<dbReference type="GO" id="GO:0016020">
    <property type="term" value="C:membrane"/>
    <property type="evidence" value="ECO:0007669"/>
    <property type="project" value="InterPro"/>
</dbReference>
<evidence type="ECO:0000259" key="1">
    <source>
        <dbReference type="Pfam" id="PF02364"/>
    </source>
</evidence>
<feature type="domain" description="Glycosyl transferase 48" evidence="1">
    <location>
        <begin position="3"/>
        <end position="181"/>
    </location>
</feature>
<feature type="non-terminal residue" evidence="2">
    <location>
        <position position="1"/>
    </location>
</feature>
<dbReference type="EMBL" id="AJ430780">
    <property type="protein sequence ID" value="CAD23545.1"/>
    <property type="molecule type" value="mRNA"/>
</dbReference>
<organism evidence="2">
    <name type="scientific">Vitis vinifera</name>
    <name type="common">Grape</name>
    <dbReference type="NCBI Taxonomy" id="29760"/>
    <lineage>
        <taxon>Eukaryota</taxon>
        <taxon>Viridiplantae</taxon>
        <taxon>Streptophyta</taxon>
        <taxon>Embryophyta</taxon>
        <taxon>Tracheophyta</taxon>
        <taxon>Spermatophyta</taxon>
        <taxon>Magnoliopsida</taxon>
        <taxon>eudicotyledons</taxon>
        <taxon>Gunneridae</taxon>
        <taxon>Pentapetalae</taxon>
        <taxon>rosids</taxon>
        <taxon>Vitales</taxon>
        <taxon>Vitaceae</taxon>
        <taxon>Viteae</taxon>
        <taxon>Vitis</taxon>
    </lineage>
</organism>
<dbReference type="AlphaFoldDB" id="Q8S9F9"/>
<evidence type="ECO:0000313" key="2">
    <source>
        <dbReference type="EMBL" id="CAD23545.1"/>
    </source>
</evidence>
<gene>
    <name evidence="2" type="primary">cs</name>
</gene>